<name>A0A852Z5I4_9ACTN</name>
<feature type="transmembrane region" description="Helical" evidence="2">
    <location>
        <begin position="453"/>
        <end position="474"/>
    </location>
</feature>
<keyword evidence="2" id="KW-0472">Membrane</keyword>
<evidence type="ECO:0000256" key="1">
    <source>
        <dbReference type="SAM" id="MobiDB-lite"/>
    </source>
</evidence>
<dbReference type="RefSeq" id="WP_179786068.1">
    <property type="nucleotide sequence ID" value="NZ_BAAARR010000004.1"/>
</dbReference>
<gene>
    <name evidence="3" type="ORF">F4554_000759</name>
</gene>
<keyword evidence="4" id="KW-1185">Reference proteome</keyword>
<feature type="region of interest" description="Disordered" evidence="1">
    <location>
        <begin position="490"/>
        <end position="525"/>
    </location>
</feature>
<feature type="transmembrane region" description="Helical" evidence="2">
    <location>
        <begin position="403"/>
        <end position="423"/>
    </location>
</feature>
<sequence>MPSAATGPRAADRETSGPRTSDRIGNGRPNSGPRTRRVRIPRRRHPGDRPLSRGVPRAGGRTVAWLAVYALGLMACHYLVIAPAFAYLGFEKVAPNPLVGIAVAPTYLLCARRLPLSWERPSAIVYWMLFLVVVAPVHVLPMFTTDLSTAVWLMVGGVAAAFWLLGGIYSVPLWTFRPPAIPARVYWPAYALLWLVMTGVVVGYYGLHLRLVSLSEIYEVRDTYRDSFGEVPKIAVYVVPWLGNVIAPVAIARGLMTRRWGWAALGVLTELYLVSITGFKQLLFSSLLAAGVVVLARTTDLARIGRRVGVLAGCGVFAVTAIDFARGGWGLSSILVRRMVLTSAVNTKYHFEFFLQNPKGHLGYGVLSHWVDYPYDLKPPFLIGQVFYGNPETSANANLWADAYANFGLVGVFVFTGILAAVLHFADSAARGLPAGMALAALAQSAFSVSNTAMLTVFLTHGMLLAVAVIYLMPAGDGAARRARTRRLSLRRTRRGIAPRRTRRGPPEVDRPRPRPRLSGSRAPS</sequence>
<dbReference type="EMBL" id="JACBZH010000001">
    <property type="protein sequence ID" value="NYH88121.1"/>
    <property type="molecule type" value="Genomic_DNA"/>
</dbReference>
<organism evidence="3 4">
    <name type="scientific">Actinopolymorpha rutila</name>
    <dbReference type="NCBI Taxonomy" id="446787"/>
    <lineage>
        <taxon>Bacteria</taxon>
        <taxon>Bacillati</taxon>
        <taxon>Actinomycetota</taxon>
        <taxon>Actinomycetes</taxon>
        <taxon>Propionibacteriales</taxon>
        <taxon>Actinopolymorphaceae</taxon>
        <taxon>Actinopolymorpha</taxon>
    </lineage>
</organism>
<proteinExistence type="predicted"/>
<feature type="compositionally biased region" description="Basic residues" evidence="1">
    <location>
        <begin position="34"/>
        <end position="46"/>
    </location>
</feature>
<protein>
    <submittedName>
        <fullName evidence="3">Uncharacterized protein</fullName>
    </submittedName>
</protein>
<feature type="transmembrane region" description="Helical" evidence="2">
    <location>
        <begin position="310"/>
        <end position="329"/>
    </location>
</feature>
<feature type="transmembrane region" description="Helical" evidence="2">
    <location>
        <begin position="123"/>
        <end position="144"/>
    </location>
</feature>
<feature type="compositionally biased region" description="Basic and acidic residues" evidence="1">
    <location>
        <begin position="10"/>
        <end position="22"/>
    </location>
</feature>
<dbReference type="AlphaFoldDB" id="A0A852Z5I4"/>
<feature type="region of interest" description="Disordered" evidence="1">
    <location>
        <begin position="1"/>
        <end position="55"/>
    </location>
</feature>
<comment type="caution">
    <text evidence="3">The sequence shown here is derived from an EMBL/GenBank/DDBJ whole genome shotgun (WGS) entry which is preliminary data.</text>
</comment>
<accession>A0A852Z5I4</accession>
<feature type="transmembrane region" description="Helical" evidence="2">
    <location>
        <begin position="185"/>
        <end position="207"/>
    </location>
</feature>
<feature type="transmembrane region" description="Helical" evidence="2">
    <location>
        <begin position="234"/>
        <end position="252"/>
    </location>
</feature>
<evidence type="ECO:0000256" key="2">
    <source>
        <dbReference type="SAM" id="Phobius"/>
    </source>
</evidence>
<feature type="transmembrane region" description="Helical" evidence="2">
    <location>
        <begin position="94"/>
        <end position="111"/>
    </location>
</feature>
<feature type="transmembrane region" description="Helical" evidence="2">
    <location>
        <begin position="282"/>
        <end position="298"/>
    </location>
</feature>
<evidence type="ECO:0000313" key="3">
    <source>
        <dbReference type="EMBL" id="NYH88121.1"/>
    </source>
</evidence>
<feature type="compositionally biased region" description="Basic residues" evidence="1">
    <location>
        <begin position="490"/>
        <end position="504"/>
    </location>
</feature>
<evidence type="ECO:0000313" key="4">
    <source>
        <dbReference type="Proteomes" id="UP000579605"/>
    </source>
</evidence>
<keyword evidence="2" id="KW-0812">Transmembrane</keyword>
<keyword evidence="2" id="KW-1133">Transmembrane helix</keyword>
<feature type="transmembrane region" description="Helical" evidence="2">
    <location>
        <begin position="150"/>
        <end position="173"/>
    </location>
</feature>
<feature type="transmembrane region" description="Helical" evidence="2">
    <location>
        <begin position="63"/>
        <end position="88"/>
    </location>
</feature>
<reference evidence="3 4" key="1">
    <citation type="submission" date="2020-07" db="EMBL/GenBank/DDBJ databases">
        <title>Sequencing the genomes of 1000 actinobacteria strains.</title>
        <authorList>
            <person name="Klenk H.-P."/>
        </authorList>
    </citation>
    <scope>NUCLEOTIDE SEQUENCE [LARGE SCALE GENOMIC DNA]</scope>
    <source>
        <strain evidence="3 4">DSM 18448</strain>
    </source>
</reference>
<dbReference type="Proteomes" id="UP000579605">
    <property type="component" value="Unassembled WGS sequence"/>
</dbReference>